<evidence type="ECO:0000313" key="1">
    <source>
        <dbReference type="EMBL" id="PSR74349.1"/>
    </source>
</evidence>
<dbReference type="Proteomes" id="UP000186601">
    <property type="component" value="Unassembled WGS sequence"/>
</dbReference>
<protein>
    <submittedName>
        <fullName evidence="1">Uncharacterized protein</fullName>
    </submittedName>
</protein>
<keyword evidence="2" id="KW-1185">Reference proteome</keyword>
<sequence length="60" mass="6716">VDVSCYLRPYKLQDLMIGLRSREVDGAPPDTYADLVSSTTNMVRLFDGHRRSVGPTMSAR</sequence>
<reference evidence="1 2" key="1">
    <citation type="submission" date="2018-02" db="EMBL/GenBank/DDBJ databases">
        <title>Genome sequence of the basidiomycete white-rot fungus Phlebia centrifuga.</title>
        <authorList>
            <person name="Granchi Z."/>
            <person name="Peng M."/>
            <person name="de Vries R.P."/>
            <person name="Hilden K."/>
            <person name="Makela M.R."/>
            <person name="Grigoriev I."/>
            <person name="Riley R."/>
        </authorList>
    </citation>
    <scope>NUCLEOTIDE SEQUENCE [LARGE SCALE GENOMIC DNA]</scope>
    <source>
        <strain evidence="1 2">FBCC195</strain>
    </source>
</reference>
<dbReference type="AlphaFoldDB" id="A0A2R6NQ89"/>
<gene>
    <name evidence="1" type="ORF">PHLCEN_2v9918</name>
</gene>
<feature type="non-terminal residue" evidence="1">
    <location>
        <position position="1"/>
    </location>
</feature>
<accession>A0A2R6NQ89</accession>
<proteinExistence type="predicted"/>
<name>A0A2R6NQ89_9APHY</name>
<dbReference type="EMBL" id="MLYV02000994">
    <property type="protein sequence ID" value="PSR74349.1"/>
    <property type="molecule type" value="Genomic_DNA"/>
</dbReference>
<evidence type="ECO:0000313" key="2">
    <source>
        <dbReference type="Proteomes" id="UP000186601"/>
    </source>
</evidence>
<comment type="caution">
    <text evidence="1">The sequence shown here is derived from an EMBL/GenBank/DDBJ whole genome shotgun (WGS) entry which is preliminary data.</text>
</comment>
<organism evidence="1 2">
    <name type="scientific">Hermanssonia centrifuga</name>
    <dbReference type="NCBI Taxonomy" id="98765"/>
    <lineage>
        <taxon>Eukaryota</taxon>
        <taxon>Fungi</taxon>
        <taxon>Dikarya</taxon>
        <taxon>Basidiomycota</taxon>
        <taxon>Agaricomycotina</taxon>
        <taxon>Agaricomycetes</taxon>
        <taxon>Polyporales</taxon>
        <taxon>Meruliaceae</taxon>
        <taxon>Hermanssonia</taxon>
    </lineage>
</organism>